<comment type="caution">
    <text evidence="1">The sequence shown here is derived from an EMBL/GenBank/DDBJ whole genome shotgun (WGS) entry which is preliminary data.</text>
</comment>
<gene>
    <name evidence="1" type="ORF">DPMN_180613</name>
</gene>
<accession>A0A9D4INB4</accession>
<evidence type="ECO:0000313" key="1">
    <source>
        <dbReference type="EMBL" id="KAH3779134.1"/>
    </source>
</evidence>
<sequence>MANSDLEDILKASFGGVNRMLTGKNFPQNVRALRMVAEEVLRKESPYDSFDDLCSP</sequence>
<dbReference type="Proteomes" id="UP000828390">
    <property type="component" value="Unassembled WGS sequence"/>
</dbReference>
<organism evidence="1 2">
    <name type="scientific">Dreissena polymorpha</name>
    <name type="common">Zebra mussel</name>
    <name type="synonym">Mytilus polymorpha</name>
    <dbReference type="NCBI Taxonomy" id="45954"/>
    <lineage>
        <taxon>Eukaryota</taxon>
        <taxon>Metazoa</taxon>
        <taxon>Spiralia</taxon>
        <taxon>Lophotrochozoa</taxon>
        <taxon>Mollusca</taxon>
        <taxon>Bivalvia</taxon>
        <taxon>Autobranchia</taxon>
        <taxon>Heteroconchia</taxon>
        <taxon>Euheterodonta</taxon>
        <taxon>Imparidentia</taxon>
        <taxon>Neoheterodontei</taxon>
        <taxon>Myida</taxon>
        <taxon>Dreissenoidea</taxon>
        <taxon>Dreissenidae</taxon>
        <taxon>Dreissena</taxon>
    </lineage>
</organism>
<proteinExistence type="predicted"/>
<keyword evidence="2" id="KW-1185">Reference proteome</keyword>
<reference evidence="1" key="1">
    <citation type="journal article" date="2019" name="bioRxiv">
        <title>The Genome of the Zebra Mussel, Dreissena polymorpha: A Resource for Invasive Species Research.</title>
        <authorList>
            <person name="McCartney M.A."/>
            <person name="Auch B."/>
            <person name="Kono T."/>
            <person name="Mallez S."/>
            <person name="Zhang Y."/>
            <person name="Obille A."/>
            <person name="Becker A."/>
            <person name="Abrahante J.E."/>
            <person name="Garbe J."/>
            <person name="Badalamenti J.P."/>
            <person name="Herman A."/>
            <person name="Mangelson H."/>
            <person name="Liachko I."/>
            <person name="Sullivan S."/>
            <person name="Sone E.D."/>
            <person name="Koren S."/>
            <person name="Silverstein K.A.T."/>
            <person name="Beckman K.B."/>
            <person name="Gohl D.M."/>
        </authorList>
    </citation>
    <scope>NUCLEOTIDE SEQUENCE</scope>
    <source>
        <strain evidence="1">Duluth1</strain>
        <tissue evidence="1">Whole animal</tissue>
    </source>
</reference>
<protein>
    <submittedName>
        <fullName evidence="1">Uncharacterized protein</fullName>
    </submittedName>
</protein>
<reference evidence="1" key="2">
    <citation type="submission" date="2020-11" db="EMBL/GenBank/DDBJ databases">
        <authorList>
            <person name="McCartney M.A."/>
            <person name="Auch B."/>
            <person name="Kono T."/>
            <person name="Mallez S."/>
            <person name="Becker A."/>
            <person name="Gohl D.M."/>
            <person name="Silverstein K.A.T."/>
            <person name="Koren S."/>
            <person name="Bechman K.B."/>
            <person name="Herman A."/>
            <person name="Abrahante J.E."/>
            <person name="Garbe J."/>
        </authorList>
    </citation>
    <scope>NUCLEOTIDE SEQUENCE</scope>
    <source>
        <strain evidence="1">Duluth1</strain>
        <tissue evidence="1">Whole animal</tissue>
    </source>
</reference>
<dbReference type="AlphaFoldDB" id="A0A9D4INB4"/>
<name>A0A9D4INB4_DREPO</name>
<evidence type="ECO:0000313" key="2">
    <source>
        <dbReference type="Proteomes" id="UP000828390"/>
    </source>
</evidence>
<dbReference type="EMBL" id="JAIWYP010000009">
    <property type="protein sequence ID" value="KAH3779134.1"/>
    <property type="molecule type" value="Genomic_DNA"/>
</dbReference>